<evidence type="ECO:0000256" key="1">
    <source>
        <dbReference type="SAM" id="MobiDB-lite"/>
    </source>
</evidence>
<dbReference type="PANTHER" id="PTHR26312">
    <property type="entry name" value="TETRATRICOPEPTIDE REPEAT PROTEIN 5"/>
    <property type="match status" value="1"/>
</dbReference>
<sequence>MLLRSSSTPILCMPQSSVVADSGHRSSSKPITVTASSHNKMQRTTSDGNMRQTAVPKKHSPLKSSRSFGAQESLKEEGTDNDNVGLRKLSLAGGDVGSKGGGAAQGFGDYGEEKQVIDDYYQNMLKTYPGETLLLANYAKFLKEVRGDLLKAEEYCERAVLMKPDDGEILSMYGDLIWTNHKDEAKAESYFDRALQASPNDCHVIASYAWYLWNAEEEGEEEEEEEVKGEEHPINGANTCTPQQPHGRFPHGPPCNFTTAAC</sequence>
<comment type="caution">
    <text evidence="2">The sequence shown here is derived from an EMBL/GenBank/DDBJ whole genome shotgun (WGS) entry which is preliminary data.</text>
</comment>
<evidence type="ECO:0000313" key="2">
    <source>
        <dbReference type="EMBL" id="KAK8602573.1"/>
    </source>
</evidence>
<name>A0ABR2GI13_9ROSI</name>
<feature type="region of interest" description="Disordered" evidence="1">
    <location>
        <begin position="219"/>
        <end position="252"/>
    </location>
</feature>
<gene>
    <name evidence="2" type="ORF">V6N12_052379</name>
</gene>
<dbReference type="PANTHER" id="PTHR26312:SF181">
    <property type="entry name" value="TETRATRICOPEPTIDE REPEAT (TPR)-LIKE SUPERFAMILY PROTEIN"/>
    <property type="match status" value="1"/>
</dbReference>
<organism evidence="2 3">
    <name type="scientific">Hibiscus sabdariffa</name>
    <name type="common">roselle</name>
    <dbReference type="NCBI Taxonomy" id="183260"/>
    <lineage>
        <taxon>Eukaryota</taxon>
        <taxon>Viridiplantae</taxon>
        <taxon>Streptophyta</taxon>
        <taxon>Embryophyta</taxon>
        <taxon>Tracheophyta</taxon>
        <taxon>Spermatophyta</taxon>
        <taxon>Magnoliopsida</taxon>
        <taxon>eudicotyledons</taxon>
        <taxon>Gunneridae</taxon>
        <taxon>Pentapetalae</taxon>
        <taxon>rosids</taxon>
        <taxon>malvids</taxon>
        <taxon>Malvales</taxon>
        <taxon>Malvaceae</taxon>
        <taxon>Malvoideae</taxon>
        <taxon>Hibiscus</taxon>
    </lineage>
</organism>
<feature type="compositionally biased region" description="Polar residues" evidence="1">
    <location>
        <begin position="28"/>
        <end position="52"/>
    </location>
</feature>
<proteinExistence type="predicted"/>
<feature type="compositionally biased region" description="Acidic residues" evidence="1">
    <location>
        <begin position="219"/>
        <end position="228"/>
    </location>
</feature>
<dbReference type="Gene3D" id="1.25.40.10">
    <property type="entry name" value="Tetratricopeptide repeat domain"/>
    <property type="match status" value="1"/>
</dbReference>
<keyword evidence="3" id="KW-1185">Reference proteome</keyword>
<dbReference type="EMBL" id="JBBPBM010000001">
    <property type="protein sequence ID" value="KAK8602573.1"/>
    <property type="molecule type" value="Genomic_DNA"/>
</dbReference>
<dbReference type="SUPFAM" id="SSF48452">
    <property type="entry name" value="TPR-like"/>
    <property type="match status" value="1"/>
</dbReference>
<accession>A0ABR2GI13</accession>
<protein>
    <submittedName>
        <fullName evidence="2">Uncharacterized protein</fullName>
    </submittedName>
</protein>
<evidence type="ECO:0000313" key="3">
    <source>
        <dbReference type="Proteomes" id="UP001472677"/>
    </source>
</evidence>
<feature type="region of interest" description="Disordered" evidence="1">
    <location>
        <begin position="15"/>
        <end position="83"/>
    </location>
</feature>
<reference evidence="2 3" key="1">
    <citation type="journal article" date="2024" name="G3 (Bethesda)">
        <title>Genome assembly of Hibiscus sabdariffa L. provides insights into metabolisms of medicinal natural products.</title>
        <authorList>
            <person name="Kim T."/>
        </authorList>
    </citation>
    <scope>NUCLEOTIDE SEQUENCE [LARGE SCALE GENOMIC DNA]</scope>
    <source>
        <strain evidence="2">TK-2024</strain>
        <tissue evidence="2">Old leaves</tissue>
    </source>
</reference>
<dbReference type="InterPro" id="IPR011990">
    <property type="entry name" value="TPR-like_helical_dom_sf"/>
</dbReference>
<dbReference type="Proteomes" id="UP001472677">
    <property type="component" value="Unassembled WGS sequence"/>
</dbReference>